<dbReference type="PANTHER" id="PTHR44688">
    <property type="entry name" value="DNA-BINDING TRANSCRIPTIONAL ACTIVATOR DEVR_DOSR"/>
    <property type="match status" value="1"/>
</dbReference>
<evidence type="ECO:0000313" key="7">
    <source>
        <dbReference type="Proteomes" id="UP000622448"/>
    </source>
</evidence>
<dbReference type="CDD" id="cd06170">
    <property type="entry name" value="LuxR_C_like"/>
    <property type="match status" value="1"/>
</dbReference>
<name>A0ABR7BQV3_9ACTN</name>
<evidence type="ECO:0000259" key="5">
    <source>
        <dbReference type="PROSITE" id="PS50043"/>
    </source>
</evidence>
<feature type="transmembrane region" description="Helical" evidence="4">
    <location>
        <begin position="369"/>
        <end position="388"/>
    </location>
</feature>
<dbReference type="PROSITE" id="PS00622">
    <property type="entry name" value="HTH_LUXR_1"/>
    <property type="match status" value="1"/>
</dbReference>
<gene>
    <name evidence="6" type="ORF">H8S61_07235</name>
</gene>
<evidence type="ECO:0000256" key="3">
    <source>
        <dbReference type="ARBA" id="ARBA00023163"/>
    </source>
</evidence>
<dbReference type="InterPro" id="IPR016032">
    <property type="entry name" value="Sig_transdc_resp-reg_C-effctor"/>
</dbReference>
<dbReference type="RefSeq" id="WP_186938498.1">
    <property type="nucleotide sequence ID" value="NZ_JACOOA010000002.1"/>
</dbReference>
<feature type="transmembrane region" description="Helical" evidence="4">
    <location>
        <begin position="334"/>
        <end position="357"/>
    </location>
</feature>
<keyword evidence="3" id="KW-0804">Transcription</keyword>
<dbReference type="SMART" id="SM00421">
    <property type="entry name" value="HTH_LUXR"/>
    <property type="match status" value="1"/>
</dbReference>
<organism evidence="6 7">
    <name type="scientific">Eggerthella hominis</name>
    <dbReference type="NCBI Taxonomy" id="2763043"/>
    <lineage>
        <taxon>Bacteria</taxon>
        <taxon>Bacillati</taxon>
        <taxon>Actinomycetota</taxon>
        <taxon>Coriobacteriia</taxon>
        <taxon>Eggerthellales</taxon>
        <taxon>Eggerthellaceae</taxon>
        <taxon>Eggerthella</taxon>
    </lineage>
</organism>
<dbReference type="InterPro" id="IPR036388">
    <property type="entry name" value="WH-like_DNA-bd_sf"/>
</dbReference>
<sequence>MRRFFNSVPNATACGLILTLGYASYLAFGYTLFHPSTMFSAATGPIEGRTELLFLVAIITARIVAYAVTSVLAALRKLPKLTVTLALACLGAAVGVLVVAMILTFASFAPDEATIPWMVCAGAFFGLGDALATLLWGRYCSTLSLRHVYLFVLLSTLVSLGVYLVLVLLPAIFVLPATLALFLLAVIATKPGIDASPAPLDEFSLPVFKSAVGSLWRPVLGTAILSFLSALMLQMPAQQEIPLATFQTTSLVTQPVVVIALLVPALFVKKQPELSSIYKVALPLCAAGFLLLPLLWNDIGGLANACAQLGTLVANLIVWCMIADTVRDTKLPSAMVFSLALLAINVSRLAGTLVAFLNAGTLGRDDLQLTTVALVGVYLVAMISLFILKDKNRKETFSPQGPPAVVEPLDILALKCNALADSYRFTPREREITQHLAQGRTVHTISEMLFVSENTVKSHIKSLYVKLDIHSRAELIDLISQQEV</sequence>
<keyword evidence="4" id="KW-0472">Membrane</keyword>
<feature type="transmembrane region" description="Helical" evidence="4">
    <location>
        <begin position="214"/>
        <end position="233"/>
    </location>
</feature>
<reference evidence="6 7" key="1">
    <citation type="submission" date="2020-08" db="EMBL/GenBank/DDBJ databases">
        <title>Genome public.</title>
        <authorList>
            <person name="Liu C."/>
            <person name="Sun Q."/>
        </authorList>
    </citation>
    <scope>NUCLEOTIDE SEQUENCE [LARGE SCALE GENOMIC DNA]</scope>
    <source>
        <strain evidence="6 7">NSJ-70</strain>
    </source>
</reference>
<dbReference type="Proteomes" id="UP000622448">
    <property type="component" value="Unassembled WGS sequence"/>
</dbReference>
<feature type="transmembrane region" description="Helical" evidence="4">
    <location>
        <begin position="87"/>
        <end position="109"/>
    </location>
</feature>
<evidence type="ECO:0000256" key="1">
    <source>
        <dbReference type="ARBA" id="ARBA00023015"/>
    </source>
</evidence>
<dbReference type="EMBL" id="JACOOA010000002">
    <property type="protein sequence ID" value="MBC5583986.1"/>
    <property type="molecule type" value="Genomic_DNA"/>
</dbReference>
<dbReference type="Pfam" id="PF00196">
    <property type="entry name" value="GerE"/>
    <property type="match status" value="1"/>
</dbReference>
<accession>A0ABR7BQV3</accession>
<feature type="transmembrane region" description="Helical" evidence="4">
    <location>
        <begin position="12"/>
        <end position="33"/>
    </location>
</feature>
<feature type="transmembrane region" description="Helical" evidence="4">
    <location>
        <begin position="302"/>
        <end position="322"/>
    </location>
</feature>
<keyword evidence="4" id="KW-1133">Transmembrane helix</keyword>
<comment type="caution">
    <text evidence="6">The sequence shown here is derived from an EMBL/GenBank/DDBJ whole genome shotgun (WGS) entry which is preliminary data.</text>
</comment>
<keyword evidence="4" id="KW-0812">Transmembrane</keyword>
<evidence type="ECO:0000313" key="6">
    <source>
        <dbReference type="EMBL" id="MBC5583986.1"/>
    </source>
</evidence>
<feature type="transmembrane region" description="Helical" evidence="4">
    <location>
        <begin position="115"/>
        <end position="136"/>
    </location>
</feature>
<feature type="domain" description="HTH luxR-type" evidence="5">
    <location>
        <begin position="418"/>
        <end position="483"/>
    </location>
</feature>
<feature type="transmembrane region" description="Helical" evidence="4">
    <location>
        <begin position="148"/>
        <end position="166"/>
    </location>
</feature>
<keyword evidence="2" id="KW-0238">DNA-binding</keyword>
<dbReference type="PRINTS" id="PR00038">
    <property type="entry name" value="HTHLUXR"/>
</dbReference>
<evidence type="ECO:0000256" key="2">
    <source>
        <dbReference type="ARBA" id="ARBA00023125"/>
    </source>
</evidence>
<feature type="transmembrane region" description="Helical" evidence="4">
    <location>
        <begin position="172"/>
        <end position="193"/>
    </location>
</feature>
<proteinExistence type="predicted"/>
<evidence type="ECO:0000256" key="4">
    <source>
        <dbReference type="SAM" id="Phobius"/>
    </source>
</evidence>
<dbReference type="PANTHER" id="PTHR44688:SF16">
    <property type="entry name" value="DNA-BINDING TRANSCRIPTIONAL ACTIVATOR DEVR_DOSR"/>
    <property type="match status" value="1"/>
</dbReference>
<keyword evidence="1" id="KW-0805">Transcription regulation</keyword>
<feature type="transmembrane region" description="Helical" evidence="4">
    <location>
        <begin position="280"/>
        <end position="296"/>
    </location>
</feature>
<dbReference type="PROSITE" id="PS50043">
    <property type="entry name" value="HTH_LUXR_2"/>
    <property type="match status" value="1"/>
</dbReference>
<dbReference type="SUPFAM" id="SSF46894">
    <property type="entry name" value="C-terminal effector domain of the bipartite response regulators"/>
    <property type="match status" value="1"/>
</dbReference>
<feature type="transmembrane region" description="Helical" evidence="4">
    <location>
        <begin position="245"/>
        <end position="268"/>
    </location>
</feature>
<protein>
    <submittedName>
        <fullName evidence="6">Helix-turn-helix transcriptional regulator</fullName>
    </submittedName>
</protein>
<dbReference type="Gene3D" id="1.10.10.10">
    <property type="entry name" value="Winged helix-like DNA-binding domain superfamily/Winged helix DNA-binding domain"/>
    <property type="match status" value="1"/>
</dbReference>
<keyword evidence="7" id="KW-1185">Reference proteome</keyword>
<dbReference type="InterPro" id="IPR000792">
    <property type="entry name" value="Tscrpt_reg_LuxR_C"/>
</dbReference>
<feature type="transmembrane region" description="Helical" evidence="4">
    <location>
        <begin position="53"/>
        <end position="75"/>
    </location>
</feature>